<protein>
    <submittedName>
        <fullName evidence="1">Uncharacterized protein</fullName>
    </submittedName>
</protein>
<dbReference type="Proteomes" id="UP000199202">
    <property type="component" value="Unassembled WGS sequence"/>
</dbReference>
<accession>A0A1G9UFW4</accession>
<reference evidence="1 2" key="1">
    <citation type="submission" date="2016-10" db="EMBL/GenBank/DDBJ databases">
        <authorList>
            <person name="de Groot N.N."/>
        </authorList>
    </citation>
    <scope>NUCLEOTIDE SEQUENCE [LARGE SCALE GENOMIC DNA]</scope>
    <source>
        <strain evidence="1 2">CGMCC 4.6533</strain>
    </source>
</reference>
<dbReference type="EMBL" id="FNDJ01000048">
    <property type="protein sequence ID" value="SDM58812.1"/>
    <property type="molecule type" value="Genomic_DNA"/>
</dbReference>
<name>A0A1G9UFW4_9ACTN</name>
<proteinExistence type="predicted"/>
<dbReference type="STRING" id="633440.SAMN05421869_14837"/>
<organism evidence="1 2">
    <name type="scientific">Nonomuraea jiangxiensis</name>
    <dbReference type="NCBI Taxonomy" id="633440"/>
    <lineage>
        <taxon>Bacteria</taxon>
        <taxon>Bacillati</taxon>
        <taxon>Actinomycetota</taxon>
        <taxon>Actinomycetes</taxon>
        <taxon>Streptosporangiales</taxon>
        <taxon>Streptosporangiaceae</taxon>
        <taxon>Nonomuraea</taxon>
    </lineage>
</organism>
<dbReference type="AlphaFoldDB" id="A0A1G9UFW4"/>
<evidence type="ECO:0000313" key="1">
    <source>
        <dbReference type="EMBL" id="SDM58812.1"/>
    </source>
</evidence>
<sequence>MNIGDRVRTVLGSPRKEKFLLALGHRLGIAARGVFTGDASQAARQAQACNEMMIAIWSQMWAMKTAGPTGHPDREFLAILLEKADAGDARLNLLDALNSALLSMGGDDLSEQETAGS</sequence>
<gene>
    <name evidence="1" type="ORF">SAMN05421869_14837</name>
</gene>
<dbReference type="OrthoDB" id="4244407at2"/>
<dbReference type="RefSeq" id="WP_090946986.1">
    <property type="nucleotide sequence ID" value="NZ_FNDJ01000048.1"/>
</dbReference>
<keyword evidence="2" id="KW-1185">Reference proteome</keyword>
<evidence type="ECO:0000313" key="2">
    <source>
        <dbReference type="Proteomes" id="UP000199202"/>
    </source>
</evidence>